<evidence type="ECO:0000259" key="3">
    <source>
        <dbReference type="Pfam" id="PF01326"/>
    </source>
</evidence>
<dbReference type="InterPro" id="IPR036637">
    <property type="entry name" value="Phosphohistidine_dom_sf"/>
</dbReference>
<keyword evidence="5" id="KW-1185">Reference proteome</keyword>
<dbReference type="SUPFAM" id="SSF52009">
    <property type="entry name" value="Phosphohistidine domain"/>
    <property type="match status" value="1"/>
</dbReference>
<evidence type="ECO:0000256" key="1">
    <source>
        <dbReference type="SAM" id="MobiDB-lite"/>
    </source>
</evidence>
<dbReference type="InterPro" id="IPR002192">
    <property type="entry name" value="PPDK_AMP/ATP-bd"/>
</dbReference>
<evidence type="ECO:0000259" key="2">
    <source>
        <dbReference type="Pfam" id="PF00391"/>
    </source>
</evidence>
<dbReference type="InterPro" id="IPR008279">
    <property type="entry name" value="PEP-util_enz_mobile_dom"/>
</dbReference>
<dbReference type="Gene3D" id="3.50.30.10">
    <property type="entry name" value="Phosphohistidine domain"/>
    <property type="match status" value="1"/>
</dbReference>
<dbReference type="Gene3D" id="1.10.189.10">
    <property type="entry name" value="Pyruvate Phosphate Dikinase, domain 2"/>
    <property type="match status" value="1"/>
</dbReference>
<dbReference type="SUPFAM" id="SSF56059">
    <property type="entry name" value="Glutathione synthetase ATP-binding domain-like"/>
    <property type="match status" value="1"/>
</dbReference>
<dbReference type="Pfam" id="PF00391">
    <property type="entry name" value="PEP-utilizers"/>
    <property type="match status" value="1"/>
</dbReference>
<dbReference type="Gene3D" id="3.30.1490.20">
    <property type="entry name" value="ATP-grasp fold, A domain"/>
    <property type="match status" value="1"/>
</dbReference>
<dbReference type="InterPro" id="IPR018274">
    <property type="entry name" value="PEP_util_AS"/>
</dbReference>
<dbReference type="Gene3D" id="1.20.80.30">
    <property type="match status" value="1"/>
</dbReference>
<organism evidence="4 5">
    <name type="scientific">Pseudaquabacterium inlustre</name>
    <dbReference type="NCBI Taxonomy" id="2984192"/>
    <lineage>
        <taxon>Bacteria</taxon>
        <taxon>Pseudomonadati</taxon>
        <taxon>Pseudomonadota</taxon>
        <taxon>Betaproteobacteria</taxon>
        <taxon>Burkholderiales</taxon>
        <taxon>Sphaerotilaceae</taxon>
        <taxon>Pseudaquabacterium</taxon>
    </lineage>
</organism>
<sequence length="561" mass="58562">MNARDPQRSASPAATAAAPAPAPDSPPRLLGCGTAVDAPVASPQAIGFKAHNLARMAALGLPVPPAFVIGTDWCAQPRQLQRRHWQGALDALAQASGLRFGDARRPLLLSVRSGAPVSMPGMMETLLNIGLSDATLPGLVRQTGNPRLAWDAYRRLVASWGEVVWGLPAALFEADLAAVAGSAGGGHGEAERELDFAALRALTRRHLATLQREAGKAFPQDPMDQLEGAIQAVFASWQADKAQHYRRSQGLPDTLGTAVTVQRMVFGNAGGTSGAGVGFTRHPSTGAPEPWVDFLFNAQGEDVVSGRRSAQGHDALAQVAPAVWAELLQATQVLETEFGDMQDFEFTVEEGRLYLLQTRAGKRTPKAAARIALDLFDAGRIPLATALQRTEGLDADSLALARVLSDEGGPGAAGTARPLASAASACTGVASGEIALDEACARQRSAQGVPVLLLRAEAETGDIAALEVAQGLLTQRGARTSHAAVVARQLGKVCLVGCEALHIDLAQRRVTIGAQGFAEGEVLTLDGNAGQVYAGALRTVREADATLLARLAALRAAAQRH</sequence>
<comment type="caution">
    <text evidence="4">The sequence shown here is derived from an EMBL/GenBank/DDBJ whole genome shotgun (WGS) entry which is preliminary data.</text>
</comment>
<dbReference type="EMBL" id="JBBUTH010000003">
    <property type="protein sequence ID" value="MEK8050057.1"/>
    <property type="molecule type" value="Genomic_DNA"/>
</dbReference>
<dbReference type="Gene3D" id="3.30.470.20">
    <property type="entry name" value="ATP-grasp fold, B domain"/>
    <property type="match status" value="1"/>
</dbReference>
<accession>A0ABU9CHL7</accession>
<dbReference type="Pfam" id="PF01326">
    <property type="entry name" value="PPDK_N"/>
    <property type="match status" value="1"/>
</dbReference>
<reference evidence="4 5" key="1">
    <citation type="submission" date="2024-04" db="EMBL/GenBank/DDBJ databases">
        <title>Novel species of the genus Ideonella isolated from streams.</title>
        <authorList>
            <person name="Lu H."/>
        </authorList>
    </citation>
    <scope>NUCLEOTIDE SEQUENCE [LARGE SCALE GENOMIC DNA]</scope>
    <source>
        <strain evidence="4 5">DXS22W</strain>
    </source>
</reference>
<feature type="domain" description="PEP-utilising enzyme mobile" evidence="2">
    <location>
        <begin position="451"/>
        <end position="530"/>
    </location>
</feature>
<protein>
    <submittedName>
        <fullName evidence="4">PEP/pyruvate-binding domain-containing protein</fullName>
    </submittedName>
</protein>
<proteinExistence type="predicted"/>
<evidence type="ECO:0000313" key="5">
    <source>
        <dbReference type="Proteomes" id="UP001365405"/>
    </source>
</evidence>
<feature type="region of interest" description="Disordered" evidence="1">
    <location>
        <begin position="1"/>
        <end position="30"/>
    </location>
</feature>
<feature type="domain" description="Pyruvate phosphate dikinase AMP/ATP-binding" evidence="3">
    <location>
        <begin position="99"/>
        <end position="310"/>
    </location>
</feature>
<dbReference type="Proteomes" id="UP001365405">
    <property type="component" value="Unassembled WGS sequence"/>
</dbReference>
<name>A0ABU9CHL7_9BURK</name>
<gene>
    <name evidence="4" type="ORF">AACH10_07395</name>
</gene>
<dbReference type="PROSITE" id="PS00370">
    <property type="entry name" value="PEP_ENZYMES_PHOS_SITE"/>
    <property type="match status" value="1"/>
</dbReference>
<dbReference type="InterPro" id="IPR013815">
    <property type="entry name" value="ATP_grasp_subdomain_1"/>
</dbReference>
<evidence type="ECO:0000313" key="4">
    <source>
        <dbReference type="EMBL" id="MEK8050057.1"/>
    </source>
</evidence>
<dbReference type="InterPro" id="IPR010121">
    <property type="entry name" value="Pyruvate_phosphate_dikinase"/>
</dbReference>
<dbReference type="RefSeq" id="WP_341409726.1">
    <property type="nucleotide sequence ID" value="NZ_JBBUTH010000003.1"/>
</dbReference>
<dbReference type="PANTHER" id="PTHR22931:SF9">
    <property type="entry name" value="PYRUVATE, PHOSPHATE DIKINASE 1, CHLOROPLASTIC"/>
    <property type="match status" value="1"/>
</dbReference>
<feature type="compositionally biased region" description="Low complexity" evidence="1">
    <location>
        <begin position="9"/>
        <end position="19"/>
    </location>
</feature>
<dbReference type="PANTHER" id="PTHR22931">
    <property type="entry name" value="PHOSPHOENOLPYRUVATE DIKINASE-RELATED"/>
    <property type="match status" value="1"/>
</dbReference>